<dbReference type="AlphaFoldDB" id="B1ZW61"/>
<dbReference type="Proteomes" id="UP000007013">
    <property type="component" value="Chromosome"/>
</dbReference>
<evidence type="ECO:0000256" key="2">
    <source>
        <dbReference type="SAM" id="Phobius"/>
    </source>
</evidence>
<dbReference type="STRING" id="452637.Oter_2794"/>
<proteinExistence type="predicted"/>
<keyword evidence="2" id="KW-0812">Transmembrane</keyword>
<sequence length="246" mass="27059">MGGTPMPRGTGVSPVGLQENEMRPLAPRPLHRTGCSLYPAAQLMSAQRSHRPWPLKWILVAILVVIVPYTYLRWHYRKPGPAFEPYHDIKDRANTMRLLAAGFQRITVEADRPADPLRAAASATITAAPGGLPTALDATLVDKPILPSDIVSVVAAPTANTMFSYPIDVRCLLPDLKEQPAGAHLYVRGEEVYILPLLEQLDGSLLSRNRDNLVRLIVPAGTLKPGHYRVTLVGSQSSRAWRLEVR</sequence>
<dbReference type="HOGENOM" id="CLU_1325899_0_0_0"/>
<keyword evidence="2" id="KW-1133">Transmembrane helix</keyword>
<dbReference type="EMBL" id="CP001032">
    <property type="protein sequence ID" value="ACB76075.1"/>
    <property type="molecule type" value="Genomic_DNA"/>
</dbReference>
<reference evidence="3 4" key="1">
    <citation type="journal article" date="2011" name="J. Bacteriol.">
        <title>Genome sequence of the verrucomicrobium Opitutus terrae PB90-1, an abundant inhabitant of rice paddy soil ecosystems.</title>
        <authorList>
            <person name="van Passel M.W."/>
            <person name="Kant R."/>
            <person name="Palva A."/>
            <person name="Copeland A."/>
            <person name="Lucas S."/>
            <person name="Lapidus A."/>
            <person name="Glavina del Rio T."/>
            <person name="Pitluck S."/>
            <person name="Goltsman E."/>
            <person name="Clum A."/>
            <person name="Sun H."/>
            <person name="Schmutz J."/>
            <person name="Larimer F.W."/>
            <person name="Land M.L."/>
            <person name="Hauser L."/>
            <person name="Kyrpides N."/>
            <person name="Mikhailova N."/>
            <person name="Richardson P.P."/>
            <person name="Janssen P.H."/>
            <person name="de Vos W.M."/>
            <person name="Smidt H."/>
        </authorList>
    </citation>
    <scope>NUCLEOTIDE SEQUENCE [LARGE SCALE GENOMIC DNA]</scope>
    <source>
        <strain evidence="4">DSM 11246 / JCM 15787 / PB90-1</strain>
    </source>
</reference>
<evidence type="ECO:0000313" key="3">
    <source>
        <dbReference type="EMBL" id="ACB76075.1"/>
    </source>
</evidence>
<organism evidence="3 4">
    <name type="scientific">Opitutus terrae (strain DSM 11246 / JCM 15787 / PB90-1)</name>
    <dbReference type="NCBI Taxonomy" id="452637"/>
    <lineage>
        <taxon>Bacteria</taxon>
        <taxon>Pseudomonadati</taxon>
        <taxon>Verrucomicrobiota</taxon>
        <taxon>Opitutia</taxon>
        <taxon>Opitutales</taxon>
        <taxon>Opitutaceae</taxon>
        <taxon>Opitutus</taxon>
    </lineage>
</organism>
<dbReference type="KEGG" id="ote:Oter_2794"/>
<feature type="region of interest" description="Disordered" evidence="1">
    <location>
        <begin position="1"/>
        <end position="28"/>
    </location>
</feature>
<gene>
    <name evidence="3" type="ordered locus">Oter_2794</name>
</gene>
<accession>B1ZW61</accession>
<evidence type="ECO:0000256" key="1">
    <source>
        <dbReference type="SAM" id="MobiDB-lite"/>
    </source>
</evidence>
<evidence type="ECO:0000313" key="4">
    <source>
        <dbReference type="Proteomes" id="UP000007013"/>
    </source>
</evidence>
<feature type="transmembrane region" description="Helical" evidence="2">
    <location>
        <begin position="53"/>
        <end position="72"/>
    </location>
</feature>
<protein>
    <submittedName>
        <fullName evidence="3">Uncharacterized protein</fullName>
    </submittedName>
</protein>
<keyword evidence="2" id="KW-0472">Membrane</keyword>
<name>B1ZW61_OPITP</name>
<keyword evidence="4" id="KW-1185">Reference proteome</keyword>
<dbReference type="eggNOG" id="ENOG50321I4">
    <property type="taxonomic scope" value="Bacteria"/>
</dbReference>